<dbReference type="PANTHER" id="PTHR21467:SF0">
    <property type="entry name" value="SERINE_THREONINE-PROTEIN PHOSPHATASE 4 REGULATORY SUBUNIT 4"/>
    <property type="match status" value="1"/>
</dbReference>
<name>I0Z3D6_COCSC</name>
<dbReference type="Gene3D" id="1.25.10.10">
    <property type="entry name" value="Leucine-rich Repeat Variant"/>
    <property type="match status" value="1"/>
</dbReference>
<accession>I0Z3D6</accession>
<dbReference type="InterPro" id="IPR016024">
    <property type="entry name" value="ARM-type_fold"/>
</dbReference>
<dbReference type="GeneID" id="17043615"/>
<dbReference type="InterPro" id="IPR000357">
    <property type="entry name" value="HEAT"/>
</dbReference>
<feature type="compositionally biased region" description="Low complexity" evidence="3">
    <location>
        <begin position="641"/>
        <end position="661"/>
    </location>
</feature>
<dbReference type="eggNOG" id="KOG0211">
    <property type="taxonomic scope" value="Eukaryota"/>
</dbReference>
<organism evidence="4 5">
    <name type="scientific">Coccomyxa subellipsoidea (strain C-169)</name>
    <name type="common">Green microalga</name>
    <dbReference type="NCBI Taxonomy" id="574566"/>
    <lineage>
        <taxon>Eukaryota</taxon>
        <taxon>Viridiplantae</taxon>
        <taxon>Chlorophyta</taxon>
        <taxon>core chlorophytes</taxon>
        <taxon>Trebouxiophyceae</taxon>
        <taxon>Trebouxiophyceae incertae sedis</taxon>
        <taxon>Coccomyxaceae</taxon>
        <taxon>Coccomyxa</taxon>
        <taxon>Coccomyxa subellipsoidea</taxon>
    </lineage>
</organism>
<sequence>MARALALLAAENSLAPADLADYLLPVAFTNMCLPSSEEVVDAWVRVAVAVIPQMERAAVNSRVVPFALARAQAHGQTTQGRLMCCALLGAAAVKLSREDIELQFLHKAVALCQDTEKLVRQCMCEQLPALALSLGREPCVDVILPEVLELAEDEERAVRCAAIRALGCVLHLLPGDRRRSRAFPFVRALCAAADISAEVQRCVARLFCGQLMQARRYLCVAADLDNESDVVMLLAAFRSLAAAKDIQCRACCAAALSTVLRAATPRRYSTHLHGALTALVGDTEVEVRSQMAAGFHECALLLGRDRCVQYMRRPLLHLLGDGSAAVREAAVRQLPGTLELFAAPGGVDDARAGAELAQALVSLDASLGLDWRSQEAMLLSFPALAQILSGDQIYERLLPITLRHMAGGAAPMRAAAAGAAVAFLRCLRKPYQQTELLVRLLREFARSRSCSHRLLFVDVCHALLRLFSARFFKAHALNPALELLSDSVVGVRLRAATLLPLLRQILLLPSNAEAAARLDAATAALQSDVDRDVRLEVGRALEQIEGTGNASSAWREEDGRKEEEEADMHFIPEEIERLHNEDTPEKRRLAAAAATAASARRGRPANGASDALARAAGRLQQGQSGGEPCLSSSTSFKRAADAGAPACAQPPGSGQAGPATGALSGLEAASAGGSKPAKPAVLAAAKGKGSDAARLAARLAKLTVEADTQLTRTRGSSPQPPPSDVAAVKTSPPATASRAMASNASAPVASTMPKRYALVSGFTNWQKYFTDWQKWSIVLMRI</sequence>
<dbReference type="PANTHER" id="PTHR21467">
    <property type="entry name" value="PROTEIN PHOSPHATASE 4 REGULATORY SUBUNIT 4 PPP4R4"/>
    <property type="match status" value="1"/>
</dbReference>
<dbReference type="InterPro" id="IPR021133">
    <property type="entry name" value="HEAT_type_2"/>
</dbReference>
<evidence type="ECO:0000256" key="2">
    <source>
        <dbReference type="PROSITE-ProRule" id="PRU00103"/>
    </source>
</evidence>
<feature type="region of interest" description="Disordered" evidence="3">
    <location>
        <begin position="706"/>
        <end position="734"/>
    </location>
</feature>
<dbReference type="Proteomes" id="UP000007264">
    <property type="component" value="Unassembled WGS sequence"/>
</dbReference>
<gene>
    <name evidence="4" type="ORF">COCSUDRAFT_61393</name>
</gene>
<keyword evidence="5" id="KW-1185">Reference proteome</keyword>
<keyword evidence="1" id="KW-0677">Repeat</keyword>
<reference evidence="4 5" key="1">
    <citation type="journal article" date="2012" name="Genome Biol.">
        <title>The genome of the polar eukaryotic microalga coccomyxa subellipsoidea reveals traits of cold adaptation.</title>
        <authorList>
            <person name="Blanc G."/>
            <person name="Agarkova I."/>
            <person name="Grimwood J."/>
            <person name="Kuo A."/>
            <person name="Brueggeman A."/>
            <person name="Dunigan D."/>
            <person name="Gurnon J."/>
            <person name="Ladunga I."/>
            <person name="Lindquist E."/>
            <person name="Lucas S."/>
            <person name="Pangilinan J."/>
            <person name="Proschold T."/>
            <person name="Salamov A."/>
            <person name="Schmutz J."/>
            <person name="Weeks D."/>
            <person name="Yamada T."/>
            <person name="Claverie J.M."/>
            <person name="Grigoriev I."/>
            <person name="Van Etten J."/>
            <person name="Lomsadze A."/>
            <person name="Borodovsky M."/>
        </authorList>
    </citation>
    <scope>NUCLEOTIDE SEQUENCE [LARGE SCALE GENOMIC DNA]</scope>
    <source>
        <strain evidence="4 5">C-169</strain>
    </source>
</reference>
<dbReference type="Pfam" id="PF02985">
    <property type="entry name" value="HEAT"/>
    <property type="match status" value="1"/>
</dbReference>
<dbReference type="KEGG" id="csl:COCSUDRAFT_61393"/>
<dbReference type="InterPro" id="IPR039918">
    <property type="entry name" value="PPP4R4"/>
</dbReference>
<feature type="repeat" description="HEAT" evidence="2">
    <location>
        <begin position="143"/>
        <end position="181"/>
    </location>
</feature>
<dbReference type="AlphaFoldDB" id="I0Z3D6"/>
<dbReference type="PROSITE" id="PS50077">
    <property type="entry name" value="HEAT_REPEAT"/>
    <property type="match status" value="1"/>
</dbReference>
<dbReference type="STRING" id="574566.I0Z3D6"/>
<comment type="caution">
    <text evidence="4">The sequence shown here is derived from an EMBL/GenBank/DDBJ whole genome shotgun (WGS) entry which is preliminary data.</text>
</comment>
<evidence type="ECO:0000256" key="1">
    <source>
        <dbReference type="ARBA" id="ARBA00022737"/>
    </source>
</evidence>
<dbReference type="InterPro" id="IPR011989">
    <property type="entry name" value="ARM-like"/>
</dbReference>
<evidence type="ECO:0000313" key="4">
    <source>
        <dbReference type="EMBL" id="EIE25155.1"/>
    </source>
</evidence>
<feature type="compositionally biased region" description="Polar residues" evidence="3">
    <location>
        <begin position="706"/>
        <end position="717"/>
    </location>
</feature>
<dbReference type="OrthoDB" id="340346at2759"/>
<feature type="compositionally biased region" description="Basic and acidic residues" evidence="3">
    <location>
        <begin position="554"/>
        <end position="588"/>
    </location>
</feature>
<dbReference type="RefSeq" id="XP_005649699.1">
    <property type="nucleotide sequence ID" value="XM_005649642.1"/>
</dbReference>
<dbReference type="EMBL" id="AGSI01000004">
    <property type="protein sequence ID" value="EIE25155.1"/>
    <property type="molecule type" value="Genomic_DNA"/>
</dbReference>
<proteinExistence type="predicted"/>
<evidence type="ECO:0000256" key="3">
    <source>
        <dbReference type="SAM" id="MobiDB-lite"/>
    </source>
</evidence>
<feature type="region of interest" description="Disordered" evidence="3">
    <location>
        <begin position="546"/>
        <end position="661"/>
    </location>
</feature>
<feature type="compositionally biased region" description="Low complexity" evidence="3">
    <location>
        <begin position="590"/>
        <end position="599"/>
    </location>
</feature>
<protein>
    <submittedName>
        <fullName evidence="4">ARM repeat-containing protein</fullName>
    </submittedName>
</protein>
<evidence type="ECO:0000313" key="5">
    <source>
        <dbReference type="Proteomes" id="UP000007264"/>
    </source>
</evidence>
<dbReference type="SUPFAM" id="SSF48371">
    <property type="entry name" value="ARM repeat"/>
    <property type="match status" value="1"/>
</dbReference>